<gene>
    <name evidence="1" type="ORF">CAP_7907</name>
</gene>
<dbReference type="AlphaFoldDB" id="A0A017SY59"/>
<accession>A0A017SY59</accession>
<proteinExistence type="predicted"/>
<name>A0A017SY59_9BACT</name>
<keyword evidence="2" id="KW-1185">Reference proteome</keyword>
<evidence type="ECO:0000313" key="2">
    <source>
        <dbReference type="Proteomes" id="UP000019678"/>
    </source>
</evidence>
<sequence length="42" mass="4471">MHAQKAKSALGLDALRCLMIASSSTHLKCPSCGQWVVKVSTL</sequence>
<dbReference type="EMBL" id="ASRX01000074">
    <property type="protein sequence ID" value="EYF01702.1"/>
    <property type="molecule type" value="Genomic_DNA"/>
</dbReference>
<reference evidence="1 2" key="1">
    <citation type="submission" date="2013-05" db="EMBL/GenBank/DDBJ databases">
        <title>Genome assembly of Chondromyces apiculatus DSM 436.</title>
        <authorList>
            <person name="Sharma G."/>
            <person name="Khatri I."/>
            <person name="Kaur C."/>
            <person name="Mayilraj S."/>
            <person name="Subramanian S."/>
        </authorList>
    </citation>
    <scope>NUCLEOTIDE SEQUENCE [LARGE SCALE GENOMIC DNA]</scope>
    <source>
        <strain evidence="1 2">DSM 436</strain>
    </source>
</reference>
<protein>
    <submittedName>
        <fullName evidence="1">Uncharacterized protein</fullName>
    </submittedName>
</protein>
<dbReference type="Proteomes" id="UP000019678">
    <property type="component" value="Unassembled WGS sequence"/>
</dbReference>
<organism evidence="1 2">
    <name type="scientific">Chondromyces apiculatus DSM 436</name>
    <dbReference type="NCBI Taxonomy" id="1192034"/>
    <lineage>
        <taxon>Bacteria</taxon>
        <taxon>Pseudomonadati</taxon>
        <taxon>Myxococcota</taxon>
        <taxon>Polyangia</taxon>
        <taxon>Polyangiales</taxon>
        <taxon>Polyangiaceae</taxon>
        <taxon>Chondromyces</taxon>
    </lineage>
</organism>
<evidence type="ECO:0000313" key="1">
    <source>
        <dbReference type="EMBL" id="EYF01702.1"/>
    </source>
</evidence>
<comment type="caution">
    <text evidence="1">The sequence shown here is derived from an EMBL/GenBank/DDBJ whole genome shotgun (WGS) entry which is preliminary data.</text>
</comment>